<reference evidence="2" key="1">
    <citation type="journal article" date="2015" name="Nature">
        <title>Complex archaea that bridge the gap between prokaryotes and eukaryotes.</title>
        <authorList>
            <person name="Spang A."/>
            <person name="Saw J.H."/>
            <person name="Jorgensen S.L."/>
            <person name="Zaremba-Niedzwiedzka K."/>
            <person name="Martijn J."/>
            <person name="Lind A.E."/>
            <person name="van Eijk R."/>
            <person name="Schleper C."/>
            <person name="Guy L."/>
            <person name="Ettema T.J."/>
        </authorList>
    </citation>
    <scope>NUCLEOTIDE SEQUENCE</scope>
</reference>
<accession>A0A0F9R5T9</accession>
<dbReference type="Gene3D" id="1.10.1740.10">
    <property type="match status" value="1"/>
</dbReference>
<dbReference type="GO" id="GO:0003700">
    <property type="term" value="F:DNA-binding transcription factor activity"/>
    <property type="evidence" value="ECO:0007669"/>
    <property type="project" value="InterPro"/>
</dbReference>
<name>A0A0F9R5T9_9ZZZZ</name>
<dbReference type="AlphaFoldDB" id="A0A0F9R5T9"/>
<proteinExistence type="predicted"/>
<dbReference type="InterPro" id="IPR007627">
    <property type="entry name" value="RNA_pol_sigma70_r2"/>
</dbReference>
<dbReference type="SUPFAM" id="SSF88946">
    <property type="entry name" value="Sigma2 domain of RNA polymerase sigma factors"/>
    <property type="match status" value="1"/>
</dbReference>
<gene>
    <name evidence="2" type="ORF">LCGC14_1013070</name>
</gene>
<evidence type="ECO:0000259" key="1">
    <source>
        <dbReference type="Pfam" id="PF04542"/>
    </source>
</evidence>
<evidence type="ECO:0000313" key="2">
    <source>
        <dbReference type="EMBL" id="KKN12768.1"/>
    </source>
</evidence>
<dbReference type="GO" id="GO:0006352">
    <property type="term" value="P:DNA-templated transcription initiation"/>
    <property type="evidence" value="ECO:0007669"/>
    <property type="project" value="InterPro"/>
</dbReference>
<dbReference type="EMBL" id="LAZR01003994">
    <property type="protein sequence ID" value="KKN12768.1"/>
    <property type="molecule type" value="Genomic_DNA"/>
</dbReference>
<sequence length="170" mass="19715">MRTNAITANQYEQYKNTIYRKAISYHITTGLDVDDFVSIGNEAFCKCLTKFDGERGANFNTYLFISLDSAFRTYLNVSKVQKDREQILTDIFTVDNWDIVNSKLQLAKGIIKLEGDPRLIVMTALYTLDLDVHKPRKSRGLLKNYLRQHEGWSWSRIQQGFRDVASSLYN</sequence>
<protein>
    <recommendedName>
        <fullName evidence="1">RNA polymerase sigma-70 region 2 domain-containing protein</fullName>
    </recommendedName>
</protein>
<organism evidence="2">
    <name type="scientific">marine sediment metagenome</name>
    <dbReference type="NCBI Taxonomy" id="412755"/>
    <lineage>
        <taxon>unclassified sequences</taxon>
        <taxon>metagenomes</taxon>
        <taxon>ecological metagenomes</taxon>
    </lineage>
</organism>
<feature type="domain" description="RNA polymerase sigma-70 region 2" evidence="1">
    <location>
        <begin position="11"/>
        <end position="75"/>
    </location>
</feature>
<dbReference type="Pfam" id="PF04542">
    <property type="entry name" value="Sigma70_r2"/>
    <property type="match status" value="1"/>
</dbReference>
<dbReference type="InterPro" id="IPR013325">
    <property type="entry name" value="RNA_pol_sigma_r2"/>
</dbReference>
<comment type="caution">
    <text evidence="2">The sequence shown here is derived from an EMBL/GenBank/DDBJ whole genome shotgun (WGS) entry which is preliminary data.</text>
</comment>